<keyword evidence="1" id="KW-0812">Transmembrane</keyword>
<organism evidence="2 3">
    <name type="scientific">Ectobacillus funiculus</name>
    <dbReference type="NCBI Taxonomy" id="137993"/>
    <lineage>
        <taxon>Bacteria</taxon>
        <taxon>Bacillati</taxon>
        <taxon>Bacillota</taxon>
        <taxon>Bacilli</taxon>
        <taxon>Bacillales</taxon>
        <taxon>Bacillaceae</taxon>
        <taxon>Ectobacillus</taxon>
    </lineage>
</organism>
<evidence type="ECO:0008006" key="4">
    <source>
        <dbReference type="Google" id="ProtNLM"/>
    </source>
</evidence>
<dbReference type="Proteomes" id="UP001589609">
    <property type="component" value="Unassembled WGS sequence"/>
</dbReference>
<dbReference type="RefSeq" id="WP_379951949.1">
    <property type="nucleotide sequence ID" value="NZ_JBHMAF010000196.1"/>
</dbReference>
<dbReference type="EMBL" id="JBHMAF010000196">
    <property type="protein sequence ID" value="MFB9761861.1"/>
    <property type="molecule type" value="Genomic_DNA"/>
</dbReference>
<gene>
    <name evidence="2" type="ORF">ACFFMS_26900</name>
</gene>
<reference evidence="2 3" key="1">
    <citation type="submission" date="2024-09" db="EMBL/GenBank/DDBJ databases">
        <authorList>
            <person name="Sun Q."/>
            <person name="Mori K."/>
        </authorList>
    </citation>
    <scope>NUCLEOTIDE SEQUENCE [LARGE SCALE GENOMIC DNA]</scope>
    <source>
        <strain evidence="2 3">JCM 11201</strain>
    </source>
</reference>
<feature type="transmembrane region" description="Helical" evidence="1">
    <location>
        <begin position="12"/>
        <end position="34"/>
    </location>
</feature>
<keyword evidence="3" id="KW-1185">Reference proteome</keyword>
<evidence type="ECO:0000256" key="1">
    <source>
        <dbReference type="SAM" id="Phobius"/>
    </source>
</evidence>
<accession>A0ABV5WNL9</accession>
<sequence length="109" mass="12278">MKSEGGYLMLEMLVSLAVLLMIAAFLLPHSIIVIQDRKNIRLAHGGYIFLREQIVSYQFDAHPPASALQNVNGTQYTAMWNEVGDAYSVCVIWNDVRNKPQSKCCYVAK</sequence>
<evidence type="ECO:0000313" key="2">
    <source>
        <dbReference type="EMBL" id="MFB9761861.1"/>
    </source>
</evidence>
<proteinExistence type="predicted"/>
<protein>
    <recommendedName>
        <fullName evidence="4">Type II secretion system protein</fullName>
    </recommendedName>
</protein>
<keyword evidence="1" id="KW-1133">Transmembrane helix</keyword>
<comment type="caution">
    <text evidence="2">The sequence shown here is derived from an EMBL/GenBank/DDBJ whole genome shotgun (WGS) entry which is preliminary data.</text>
</comment>
<name>A0ABV5WNL9_9BACI</name>
<keyword evidence="1" id="KW-0472">Membrane</keyword>
<evidence type="ECO:0000313" key="3">
    <source>
        <dbReference type="Proteomes" id="UP001589609"/>
    </source>
</evidence>